<feature type="transmembrane region" description="Helical" evidence="1">
    <location>
        <begin position="60"/>
        <end position="82"/>
    </location>
</feature>
<sequence>MVRCGLPAPRSILGGMTNIRTSRALTVSIATAGALLLWAVNGPLPGHELLVDQGGTVQQVGPVAVAAAAVVSGLAAWALLALLERWGRPGAYRYVASAVLVLSLAGPLTAAVDRTTMLTLLGMHFMVGAALIIGLPGFRRSHAAGCKAVRTGTTR</sequence>
<evidence type="ECO:0000313" key="3">
    <source>
        <dbReference type="Proteomes" id="UP000612282"/>
    </source>
</evidence>
<feature type="transmembrane region" description="Helical" evidence="1">
    <location>
        <begin position="94"/>
        <end position="112"/>
    </location>
</feature>
<accession>A0ABQ3XR37</accession>
<dbReference type="EMBL" id="BOMG01000116">
    <property type="protein sequence ID" value="GID60935.1"/>
    <property type="molecule type" value="Genomic_DNA"/>
</dbReference>
<dbReference type="Proteomes" id="UP000612282">
    <property type="component" value="Unassembled WGS sequence"/>
</dbReference>
<gene>
    <name evidence="2" type="ORF">Aco03nite_093390</name>
</gene>
<evidence type="ECO:0000313" key="2">
    <source>
        <dbReference type="EMBL" id="GID60935.1"/>
    </source>
</evidence>
<comment type="caution">
    <text evidence="2">The sequence shown here is derived from an EMBL/GenBank/DDBJ whole genome shotgun (WGS) entry which is preliminary data.</text>
</comment>
<proteinExistence type="predicted"/>
<keyword evidence="1" id="KW-1133">Transmembrane helix</keyword>
<name>A0ABQ3XR37_9ACTN</name>
<dbReference type="Pfam" id="PF19545">
    <property type="entry name" value="DUF6069"/>
    <property type="match status" value="1"/>
</dbReference>
<feature type="transmembrane region" description="Helical" evidence="1">
    <location>
        <begin position="21"/>
        <end position="40"/>
    </location>
</feature>
<organism evidence="2 3">
    <name type="scientific">Actinoplanes couchii</name>
    <dbReference type="NCBI Taxonomy" id="403638"/>
    <lineage>
        <taxon>Bacteria</taxon>
        <taxon>Bacillati</taxon>
        <taxon>Actinomycetota</taxon>
        <taxon>Actinomycetes</taxon>
        <taxon>Micromonosporales</taxon>
        <taxon>Micromonosporaceae</taxon>
        <taxon>Actinoplanes</taxon>
    </lineage>
</organism>
<keyword evidence="3" id="KW-1185">Reference proteome</keyword>
<reference evidence="2 3" key="1">
    <citation type="submission" date="2021-01" db="EMBL/GenBank/DDBJ databases">
        <title>Whole genome shotgun sequence of Actinoplanes couchii NBRC 106145.</title>
        <authorList>
            <person name="Komaki H."/>
            <person name="Tamura T."/>
        </authorList>
    </citation>
    <scope>NUCLEOTIDE SEQUENCE [LARGE SCALE GENOMIC DNA]</scope>
    <source>
        <strain evidence="2 3">NBRC 106145</strain>
    </source>
</reference>
<keyword evidence="1" id="KW-0812">Transmembrane</keyword>
<dbReference type="InterPro" id="IPR045713">
    <property type="entry name" value="DUF6069"/>
</dbReference>
<feature type="transmembrane region" description="Helical" evidence="1">
    <location>
        <begin position="118"/>
        <end position="138"/>
    </location>
</feature>
<evidence type="ECO:0000256" key="1">
    <source>
        <dbReference type="SAM" id="Phobius"/>
    </source>
</evidence>
<protein>
    <submittedName>
        <fullName evidence="2">Uncharacterized protein</fullName>
    </submittedName>
</protein>
<keyword evidence="1" id="KW-0472">Membrane</keyword>